<keyword evidence="3" id="KW-0378">Hydrolase</keyword>
<reference evidence="3 4" key="1">
    <citation type="submission" date="2018-11" db="EMBL/GenBank/DDBJ databases">
        <title>Cryobacterium sp. nov., isolated from rhizosphere soil of lettuce.</title>
        <authorList>
            <person name="Wang Y."/>
        </authorList>
    </citation>
    <scope>NUCLEOTIDE SEQUENCE [LARGE SCALE GENOMIC DNA]</scope>
    <source>
        <strain evidence="3 4">NEAU-85</strain>
    </source>
</reference>
<dbReference type="EMBL" id="RDSR01000002">
    <property type="protein sequence ID" value="RNE67012.1"/>
    <property type="molecule type" value="Genomic_DNA"/>
</dbReference>
<keyword evidence="1" id="KW-1133">Transmembrane helix</keyword>
<dbReference type="PANTHER" id="PTHR39430">
    <property type="entry name" value="MEMBRANE-ASSOCIATED PROTEASE-RELATED"/>
    <property type="match status" value="1"/>
</dbReference>
<keyword evidence="3" id="KW-0482">Metalloprotease</keyword>
<dbReference type="InterPro" id="IPR003675">
    <property type="entry name" value="Rce1/LyrA-like_dom"/>
</dbReference>
<name>A0A3M8LQ69_9MICO</name>
<dbReference type="RefSeq" id="WP_123044625.1">
    <property type="nucleotide sequence ID" value="NZ_RDSR01000002.1"/>
</dbReference>
<accession>A0A3M8LQ69</accession>
<proteinExistence type="predicted"/>
<keyword evidence="3" id="KW-0645">Protease</keyword>
<evidence type="ECO:0000313" key="3">
    <source>
        <dbReference type="EMBL" id="RNE67012.1"/>
    </source>
</evidence>
<dbReference type="GO" id="GO:0004175">
    <property type="term" value="F:endopeptidase activity"/>
    <property type="evidence" value="ECO:0007669"/>
    <property type="project" value="UniProtKB-ARBA"/>
</dbReference>
<keyword evidence="1" id="KW-0472">Membrane</keyword>
<feature type="transmembrane region" description="Helical" evidence="1">
    <location>
        <begin position="12"/>
        <end position="35"/>
    </location>
</feature>
<keyword evidence="1" id="KW-0812">Transmembrane</keyword>
<dbReference type="AlphaFoldDB" id="A0A3M8LQ69"/>
<dbReference type="OrthoDB" id="193898at2"/>
<keyword evidence="4" id="KW-1185">Reference proteome</keyword>
<evidence type="ECO:0000313" key="4">
    <source>
        <dbReference type="Proteomes" id="UP000279859"/>
    </source>
</evidence>
<evidence type="ECO:0000259" key="2">
    <source>
        <dbReference type="Pfam" id="PF02517"/>
    </source>
</evidence>
<feature type="transmembrane region" description="Helical" evidence="1">
    <location>
        <begin position="152"/>
        <end position="170"/>
    </location>
</feature>
<feature type="domain" description="CAAX prenyl protease 2/Lysostaphin resistance protein A-like" evidence="2">
    <location>
        <begin position="119"/>
        <end position="209"/>
    </location>
</feature>
<evidence type="ECO:0000256" key="1">
    <source>
        <dbReference type="SAM" id="Phobius"/>
    </source>
</evidence>
<organism evidence="3 4">
    <name type="scientific">Cryobacterium tepidiphilum</name>
    <dbReference type="NCBI Taxonomy" id="2486026"/>
    <lineage>
        <taxon>Bacteria</taxon>
        <taxon>Bacillati</taxon>
        <taxon>Actinomycetota</taxon>
        <taxon>Actinomycetes</taxon>
        <taxon>Micrococcales</taxon>
        <taxon>Microbacteriaceae</taxon>
        <taxon>Cryobacterium</taxon>
    </lineage>
</organism>
<feature type="transmembrane region" description="Helical" evidence="1">
    <location>
        <begin position="84"/>
        <end position="104"/>
    </location>
</feature>
<feature type="transmembrane region" description="Helical" evidence="1">
    <location>
        <begin position="111"/>
        <end position="132"/>
    </location>
</feature>
<feature type="transmembrane region" description="Helical" evidence="1">
    <location>
        <begin position="175"/>
        <end position="192"/>
    </location>
</feature>
<dbReference type="Pfam" id="PF02517">
    <property type="entry name" value="Rce1-like"/>
    <property type="match status" value="1"/>
</dbReference>
<protein>
    <submittedName>
        <fullName evidence="3">CPBP family intramembrane metalloprotease</fullName>
    </submittedName>
</protein>
<dbReference type="PANTHER" id="PTHR39430:SF1">
    <property type="entry name" value="PROTEASE"/>
    <property type="match status" value="1"/>
</dbReference>
<dbReference type="GO" id="GO:0080120">
    <property type="term" value="P:CAAX-box protein maturation"/>
    <property type="evidence" value="ECO:0007669"/>
    <property type="project" value="UniProtKB-ARBA"/>
</dbReference>
<sequence>MNRTLLLILRLAGGQVAMLLATGVVFGAFLLLGLAPLIYDDYVVRAVADVSLAVVISAFVVVYANSLGGVRFREFLLGWNRRDTAFLAIMAVLILGMAAVYVLLVRGSGAFAIAAPALPVLLVGIVGELGVVHEEVLARGFFLRLLNKHTGVVGAILISAALFSLGHAIFKKADFMLLGHFMAGIAFGYAYIKSGNLLVPIGMHVLDNLSADLFIQGDNEGVSLGMGVFQFPVHLGAAERLPYDLVLMLVELLVVWAVYSRRQPVLQPHPRWLAAASVASVVSRREPAAI</sequence>
<feature type="transmembrane region" description="Helical" evidence="1">
    <location>
        <begin position="42"/>
        <end position="64"/>
    </location>
</feature>
<dbReference type="GO" id="GO:0006508">
    <property type="term" value="P:proteolysis"/>
    <property type="evidence" value="ECO:0007669"/>
    <property type="project" value="UniProtKB-KW"/>
</dbReference>
<gene>
    <name evidence="3" type="ORF">EEJ31_02060</name>
</gene>
<dbReference type="Proteomes" id="UP000279859">
    <property type="component" value="Unassembled WGS sequence"/>
</dbReference>
<dbReference type="GO" id="GO:0008237">
    <property type="term" value="F:metallopeptidase activity"/>
    <property type="evidence" value="ECO:0007669"/>
    <property type="project" value="UniProtKB-KW"/>
</dbReference>
<comment type="caution">
    <text evidence="3">The sequence shown here is derived from an EMBL/GenBank/DDBJ whole genome shotgun (WGS) entry which is preliminary data.</text>
</comment>